<feature type="binding site" evidence="5">
    <location>
        <position position="153"/>
    </location>
    <ligand>
        <name>S-adenosyl-L-methionine</name>
        <dbReference type="ChEBI" id="CHEBI:59789"/>
    </ligand>
</feature>
<protein>
    <recommendedName>
        <fullName evidence="5">Release factor glutamine methyltransferase</fullName>
        <shortName evidence="5">RF MTase</shortName>
        <ecNumber evidence="5">2.1.1.297</ecNumber>
    </recommendedName>
    <alternativeName>
        <fullName evidence="5">N5-glutamine methyltransferase PrmC</fullName>
    </alternativeName>
    <alternativeName>
        <fullName evidence="5">Protein-(glutamine-N5) MTase PrmC</fullName>
    </alternativeName>
    <alternativeName>
        <fullName evidence="5">Protein-glutamine N-methyltransferase PrmC</fullName>
    </alternativeName>
</protein>
<proteinExistence type="inferred from homology"/>
<dbReference type="Gene3D" id="1.10.8.10">
    <property type="entry name" value="DNA helicase RuvA subunit, C-terminal domain"/>
    <property type="match status" value="1"/>
</dbReference>
<evidence type="ECO:0000256" key="5">
    <source>
        <dbReference type="HAMAP-Rule" id="MF_02126"/>
    </source>
</evidence>
<gene>
    <name evidence="5" type="primary">prmC</name>
    <name evidence="8" type="ORF">SAMN03080618_03052</name>
</gene>
<sequence length="292" mass="31099">MTDPAPSQLGALVRHVRAALEAAGKPDAALDARLLVEHFTGTSRTEAVTDPHRAVTPAQVDDIISALARRLADEPLHRILGARDFYGMTLSLSRETLEPRPDTEALVDLVLPSVRAFADTTGSCRVLDMGTGTGAIVLALLSQEPRAQALATDISVDALATARANADMLGVGDRLQTCASHWFDAIDERFDVIVSNPPYIPSRDIALLAPEVRNYDPLAALDGGEDGLDAYRAIAEGCVSRLADSGVIAVEIGHDQEADVVSIFEDQGLRHEQSARDLGGVMRAMLFSLANA</sequence>
<dbReference type="STRING" id="1121003.SAMN03080618_03052"/>
<keyword evidence="9" id="KW-1185">Reference proteome</keyword>
<feature type="binding site" evidence="5">
    <location>
        <begin position="130"/>
        <end position="134"/>
    </location>
    <ligand>
        <name>S-adenosyl-L-methionine</name>
        <dbReference type="ChEBI" id="CHEBI:59789"/>
    </ligand>
</feature>
<dbReference type="InterPro" id="IPR029063">
    <property type="entry name" value="SAM-dependent_MTases_sf"/>
</dbReference>
<dbReference type="AlphaFoldDB" id="A0A1I3RJ10"/>
<feature type="domain" description="Methyltransferase small" evidence="6">
    <location>
        <begin position="123"/>
        <end position="200"/>
    </location>
</feature>
<evidence type="ECO:0000313" key="9">
    <source>
        <dbReference type="Proteomes" id="UP000242763"/>
    </source>
</evidence>
<dbReference type="PROSITE" id="PS00092">
    <property type="entry name" value="N6_MTASE"/>
    <property type="match status" value="1"/>
</dbReference>
<feature type="binding site" evidence="5">
    <location>
        <position position="196"/>
    </location>
    <ligand>
        <name>S-adenosyl-L-methionine</name>
        <dbReference type="ChEBI" id="CHEBI:59789"/>
    </ligand>
</feature>
<dbReference type="Pfam" id="PF17827">
    <property type="entry name" value="PrmC_N"/>
    <property type="match status" value="1"/>
</dbReference>
<dbReference type="GO" id="GO:0003676">
    <property type="term" value="F:nucleic acid binding"/>
    <property type="evidence" value="ECO:0007669"/>
    <property type="project" value="InterPro"/>
</dbReference>
<keyword evidence="3 5" id="KW-0949">S-adenosyl-L-methionine</keyword>
<feature type="binding site" evidence="5">
    <location>
        <position position="182"/>
    </location>
    <ligand>
        <name>S-adenosyl-L-methionine</name>
        <dbReference type="ChEBI" id="CHEBI:59789"/>
    </ligand>
</feature>
<dbReference type="CDD" id="cd02440">
    <property type="entry name" value="AdoMet_MTases"/>
    <property type="match status" value="1"/>
</dbReference>
<evidence type="ECO:0000259" key="6">
    <source>
        <dbReference type="Pfam" id="PF05175"/>
    </source>
</evidence>
<name>A0A1I3RJ10_9HYPH</name>
<dbReference type="Gene3D" id="3.40.50.150">
    <property type="entry name" value="Vaccinia Virus protein VP39"/>
    <property type="match status" value="1"/>
</dbReference>
<dbReference type="GO" id="GO:0102559">
    <property type="term" value="F:peptide chain release factor N(5)-glutamine methyltransferase activity"/>
    <property type="evidence" value="ECO:0007669"/>
    <property type="project" value="UniProtKB-EC"/>
</dbReference>
<accession>A0A1I3RJ10</accession>
<evidence type="ECO:0000256" key="2">
    <source>
        <dbReference type="ARBA" id="ARBA00022679"/>
    </source>
</evidence>
<dbReference type="PRINTS" id="PR00507">
    <property type="entry name" value="N12N6MTFRASE"/>
</dbReference>
<dbReference type="OrthoDB" id="9800643at2"/>
<dbReference type="NCBIfam" id="TIGR03534">
    <property type="entry name" value="RF_mod_PrmC"/>
    <property type="match status" value="1"/>
</dbReference>
<feature type="domain" description="Release factor glutamine methyltransferase N-terminal" evidence="7">
    <location>
        <begin position="12"/>
        <end position="81"/>
    </location>
</feature>
<comment type="function">
    <text evidence="5">Methylates the class 1 translation termination release factors RF1/PrfA and RF2/PrfB on the glutamine residue of the universally conserved GGQ motif.</text>
</comment>
<comment type="catalytic activity">
    <reaction evidence="4 5">
        <text>L-glutaminyl-[peptide chain release factor] + S-adenosyl-L-methionine = N(5)-methyl-L-glutaminyl-[peptide chain release factor] + S-adenosyl-L-homocysteine + H(+)</text>
        <dbReference type="Rhea" id="RHEA:42896"/>
        <dbReference type="Rhea" id="RHEA-COMP:10271"/>
        <dbReference type="Rhea" id="RHEA-COMP:10272"/>
        <dbReference type="ChEBI" id="CHEBI:15378"/>
        <dbReference type="ChEBI" id="CHEBI:30011"/>
        <dbReference type="ChEBI" id="CHEBI:57856"/>
        <dbReference type="ChEBI" id="CHEBI:59789"/>
        <dbReference type="ChEBI" id="CHEBI:61891"/>
        <dbReference type="EC" id="2.1.1.297"/>
    </reaction>
</comment>
<dbReference type="InterPro" id="IPR002052">
    <property type="entry name" value="DNA_methylase_N6_adenine_CS"/>
</dbReference>
<reference evidence="9" key="1">
    <citation type="submission" date="2016-10" db="EMBL/GenBank/DDBJ databases">
        <authorList>
            <person name="Varghese N."/>
            <person name="Submissions S."/>
        </authorList>
    </citation>
    <scope>NUCLEOTIDE SEQUENCE [LARGE SCALE GENOMIC DNA]</scope>
    <source>
        <strain evidence="9">DSM 21857</strain>
    </source>
</reference>
<dbReference type="NCBIfam" id="TIGR00536">
    <property type="entry name" value="hemK_fam"/>
    <property type="match status" value="1"/>
</dbReference>
<dbReference type="PANTHER" id="PTHR18895:SF74">
    <property type="entry name" value="MTRF1L RELEASE FACTOR GLUTAMINE METHYLTRANSFERASE"/>
    <property type="match status" value="1"/>
</dbReference>
<evidence type="ECO:0000313" key="8">
    <source>
        <dbReference type="EMBL" id="SFJ46248.1"/>
    </source>
</evidence>
<evidence type="ECO:0000256" key="1">
    <source>
        <dbReference type="ARBA" id="ARBA00022603"/>
    </source>
</evidence>
<keyword evidence="1 5" id="KW-0489">Methyltransferase</keyword>
<evidence type="ECO:0000256" key="4">
    <source>
        <dbReference type="ARBA" id="ARBA00048391"/>
    </source>
</evidence>
<dbReference type="RefSeq" id="WP_091524074.1">
    <property type="nucleotide sequence ID" value="NZ_FORF01000020.1"/>
</dbReference>
<evidence type="ECO:0000259" key="7">
    <source>
        <dbReference type="Pfam" id="PF17827"/>
    </source>
</evidence>
<dbReference type="InterPro" id="IPR019874">
    <property type="entry name" value="RF_methyltr_PrmC"/>
</dbReference>
<keyword evidence="2 5" id="KW-0808">Transferase</keyword>
<organism evidence="8 9">
    <name type="scientific">Aquamicrobium aerolatum DSM 21857</name>
    <dbReference type="NCBI Taxonomy" id="1121003"/>
    <lineage>
        <taxon>Bacteria</taxon>
        <taxon>Pseudomonadati</taxon>
        <taxon>Pseudomonadota</taxon>
        <taxon>Alphaproteobacteria</taxon>
        <taxon>Hyphomicrobiales</taxon>
        <taxon>Phyllobacteriaceae</taxon>
        <taxon>Aerobium</taxon>
    </lineage>
</organism>
<evidence type="ECO:0000256" key="3">
    <source>
        <dbReference type="ARBA" id="ARBA00022691"/>
    </source>
</evidence>
<dbReference type="InterPro" id="IPR040758">
    <property type="entry name" value="PrmC_N"/>
</dbReference>
<comment type="similarity">
    <text evidence="5">Belongs to the protein N5-glutamine methyltransferase family. PrmC subfamily.</text>
</comment>
<dbReference type="GO" id="GO:0032259">
    <property type="term" value="P:methylation"/>
    <property type="evidence" value="ECO:0007669"/>
    <property type="project" value="UniProtKB-KW"/>
</dbReference>
<dbReference type="SUPFAM" id="SSF53335">
    <property type="entry name" value="S-adenosyl-L-methionine-dependent methyltransferases"/>
    <property type="match status" value="1"/>
</dbReference>
<dbReference type="InterPro" id="IPR004556">
    <property type="entry name" value="HemK-like"/>
</dbReference>
<dbReference type="Proteomes" id="UP000242763">
    <property type="component" value="Unassembled WGS sequence"/>
</dbReference>
<dbReference type="PANTHER" id="PTHR18895">
    <property type="entry name" value="HEMK METHYLTRANSFERASE"/>
    <property type="match status" value="1"/>
</dbReference>
<dbReference type="EC" id="2.1.1.297" evidence="5"/>
<dbReference type="EMBL" id="FORF01000020">
    <property type="protein sequence ID" value="SFJ46248.1"/>
    <property type="molecule type" value="Genomic_DNA"/>
</dbReference>
<feature type="binding site" evidence="5">
    <location>
        <begin position="196"/>
        <end position="199"/>
    </location>
    <ligand>
        <name>substrate</name>
    </ligand>
</feature>
<dbReference type="Pfam" id="PF05175">
    <property type="entry name" value="MTS"/>
    <property type="match status" value="1"/>
</dbReference>
<dbReference type="HAMAP" id="MF_02126">
    <property type="entry name" value="RF_methyltr_PrmC"/>
    <property type="match status" value="1"/>
</dbReference>
<dbReference type="InterPro" id="IPR050320">
    <property type="entry name" value="N5-glutamine_MTase"/>
</dbReference>
<dbReference type="InterPro" id="IPR007848">
    <property type="entry name" value="Small_mtfrase_dom"/>
</dbReference>